<reference evidence="5" key="1">
    <citation type="journal article" date="2016" name="Genome Announc.">
        <title>Draft genome sequences of fungus Aspergillus calidoustus.</title>
        <authorList>
            <person name="Horn F."/>
            <person name="Linde J."/>
            <person name="Mattern D.J."/>
            <person name="Walther G."/>
            <person name="Guthke R."/>
            <person name="Scherlach K."/>
            <person name="Martin K."/>
            <person name="Brakhage A.A."/>
            <person name="Petzke L."/>
            <person name="Valiante V."/>
        </authorList>
    </citation>
    <scope>NUCLEOTIDE SEQUENCE [LARGE SCALE GENOMIC DNA]</scope>
    <source>
        <strain evidence="5">SF006504</strain>
    </source>
</reference>
<name>A0A0U5G3L3_ASPCI</name>
<evidence type="ECO:0000256" key="1">
    <source>
        <dbReference type="ARBA" id="ARBA00009042"/>
    </source>
</evidence>
<dbReference type="Pfam" id="PF07938">
    <property type="entry name" value="Fungal_lectin"/>
    <property type="match status" value="1"/>
</dbReference>
<dbReference type="SUPFAM" id="SSF89372">
    <property type="entry name" value="Fucose-specific lectin"/>
    <property type="match status" value="2"/>
</dbReference>
<organism evidence="4 5">
    <name type="scientific">Aspergillus calidoustus</name>
    <dbReference type="NCBI Taxonomy" id="454130"/>
    <lineage>
        <taxon>Eukaryota</taxon>
        <taxon>Fungi</taxon>
        <taxon>Dikarya</taxon>
        <taxon>Ascomycota</taxon>
        <taxon>Pezizomycotina</taxon>
        <taxon>Eurotiomycetes</taxon>
        <taxon>Eurotiomycetidae</taxon>
        <taxon>Eurotiales</taxon>
        <taxon>Aspergillaceae</taxon>
        <taxon>Aspergillus</taxon>
        <taxon>Aspergillus subgen. Nidulantes</taxon>
    </lineage>
</organism>
<dbReference type="Gene3D" id="2.120.10.70">
    <property type="entry name" value="Fucose-specific lectin"/>
    <property type="match status" value="1"/>
</dbReference>
<evidence type="ECO:0000313" key="5">
    <source>
        <dbReference type="Proteomes" id="UP000054771"/>
    </source>
</evidence>
<dbReference type="AlphaFoldDB" id="A0A0U5G3L3"/>
<dbReference type="GO" id="GO:0030246">
    <property type="term" value="F:carbohydrate binding"/>
    <property type="evidence" value="ECO:0007669"/>
    <property type="project" value="UniProtKB-KW"/>
</dbReference>
<dbReference type="InterPro" id="IPR012475">
    <property type="entry name" value="Fungal_lectin"/>
</dbReference>
<gene>
    <name evidence="4" type="ORF">ASPCAL07405</name>
</gene>
<dbReference type="Proteomes" id="UP000054771">
    <property type="component" value="Unassembled WGS sequence"/>
</dbReference>
<evidence type="ECO:0000256" key="3">
    <source>
        <dbReference type="ARBA" id="ARBA00022734"/>
    </source>
</evidence>
<sequence length="312" mass="35159">MNHAGAQEIRFRCAIAAINDEDTIRVFSQDTSGKIREATWQNGKWTGGTADRDVVATGILGSPIAALCREVDEMMHVFYIGEGNVVKQVYRDSKGKWCEGDLDREKIVVAPYAMMCACFVEGSNRSMRVYVQMQDNNIQEFGFDDSRREWVKMANVCNALPGTGLACVAMPGGDMRVRLFCQNERLDIVEHCCRDDRTWQRGRLSIEKALPRTDLTAFVCGETETKVYYVDRDNQVKEVFSNNSDGWKQGEFNQHCVPGSQVAAVSWGPRKECNIRVYLQSGHQVTAITEWKYHAGHGGKWEEGQRGLPPAQ</sequence>
<dbReference type="EMBL" id="CDMC01000005">
    <property type="protein sequence ID" value="CEL06299.1"/>
    <property type="molecule type" value="Genomic_DNA"/>
</dbReference>
<dbReference type="OrthoDB" id="407298at2759"/>
<keyword evidence="5" id="KW-1185">Reference proteome</keyword>
<evidence type="ECO:0000256" key="2">
    <source>
        <dbReference type="ARBA" id="ARBA00015560"/>
    </source>
</evidence>
<evidence type="ECO:0000313" key="4">
    <source>
        <dbReference type="EMBL" id="CEL06299.1"/>
    </source>
</evidence>
<proteinExistence type="inferred from homology"/>
<keyword evidence="3" id="KW-0430">Lectin</keyword>
<comment type="similarity">
    <text evidence="1">Belongs to the fungal fucose-specific lectin family.</text>
</comment>
<dbReference type="STRING" id="454130.A0A0U5G3L3"/>
<protein>
    <recommendedName>
        <fullName evidence="2">Fucose-specific lectin</fullName>
    </recommendedName>
</protein>
<dbReference type="OMA" id="VFNIRLY"/>
<accession>A0A0U5G3L3</accession>